<reference evidence="2" key="1">
    <citation type="submission" date="2022-10" db="EMBL/GenBank/DDBJ databases">
        <title>Puccinia triticina Genome sequencing and assembly.</title>
        <authorList>
            <person name="Li C."/>
        </authorList>
    </citation>
    <scope>NUCLEOTIDE SEQUENCE</scope>
    <source>
        <strain evidence="2">Pt15</strain>
    </source>
</reference>
<proteinExistence type="predicted"/>
<keyword evidence="1" id="KW-0175">Coiled coil</keyword>
<accession>A0ABY7CV28</accession>
<evidence type="ECO:0000313" key="2">
    <source>
        <dbReference type="EMBL" id="WAQ88840.1"/>
    </source>
</evidence>
<protein>
    <submittedName>
        <fullName evidence="2">Uncharacterized protein</fullName>
    </submittedName>
</protein>
<dbReference type="GeneID" id="77801314"/>
<name>A0ABY7CV28_9BASI</name>
<keyword evidence="3" id="KW-1185">Reference proteome</keyword>
<dbReference type="EMBL" id="CP110430">
    <property type="protein sequence ID" value="WAQ88840.1"/>
    <property type="molecule type" value="Genomic_DNA"/>
</dbReference>
<dbReference type="RefSeq" id="XP_053024395.1">
    <property type="nucleotide sequence ID" value="XM_053160419.1"/>
</dbReference>
<evidence type="ECO:0000256" key="1">
    <source>
        <dbReference type="SAM" id="Coils"/>
    </source>
</evidence>
<evidence type="ECO:0000313" key="3">
    <source>
        <dbReference type="Proteomes" id="UP001164743"/>
    </source>
</evidence>
<feature type="coiled-coil region" evidence="1">
    <location>
        <begin position="121"/>
        <end position="155"/>
    </location>
</feature>
<gene>
    <name evidence="2" type="ORF">PtA15_10A260</name>
</gene>
<sequence length="255" mass="28455">MRRDLHSIAGAKTQIKGRLSGLEKADDRNKATLSQVNSAIESLRQDNEIISRSQNTNQPMDLDAIVVGVHQAESNNMIKHMKKICAEYLEIEKEKISANFEKVSNKISVMATAGQRNDINLSETNSSIASLLNEVKTLQNQQANLEDSLTAFRDELAKKSEYPELQAVTHDMVYMKNKVVELSKSFLGKENTCLASTCPTHSLQNHPNSLAEAKSKASDQFSLNQFDSIEFDRLDSIDVDQPSSFGLQPERTEHS</sequence>
<dbReference type="Proteomes" id="UP001164743">
    <property type="component" value="Chromosome 10A"/>
</dbReference>
<organism evidence="2 3">
    <name type="scientific">Puccinia triticina</name>
    <dbReference type="NCBI Taxonomy" id="208348"/>
    <lineage>
        <taxon>Eukaryota</taxon>
        <taxon>Fungi</taxon>
        <taxon>Dikarya</taxon>
        <taxon>Basidiomycota</taxon>
        <taxon>Pucciniomycotina</taxon>
        <taxon>Pucciniomycetes</taxon>
        <taxon>Pucciniales</taxon>
        <taxon>Pucciniaceae</taxon>
        <taxon>Puccinia</taxon>
    </lineage>
</organism>